<proteinExistence type="predicted"/>
<reference evidence="2" key="1">
    <citation type="submission" date="2021-12" db="EMBL/GenBank/DDBJ databases">
        <authorList>
            <person name="Zaccaron A."/>
            <person name="Stergiopoulos I."/>
        </authorList>
    </citation>
    <scope>NUCLEOTIDE SEQUENCE</scope>
    <source>
        <strain evidence="2">Race5_Kim</strain>
    </source>
</reference>
<dbReference type="AlphaFoldDB" id="A0A9Q8P8D2"/>
<dbReference type="RefSeq" id="XP_047761481.1">
    <property type="nucleotide sequence ID" value="XM_047904036.1"/>
</dbReference>
<gene>
    <name evidence="2" type="ORF">CLAFUR5_04888</name>
</gene>
<name>A0A9Q8P8D2_PASFU</name>
<protein>
    <submittedName>
        <fullName evidence="2">Uncharacterized protein</fullName>
    </submittedName>
</protein>
<organism evidence="2 3">
    <name type="scientific">Passalora fulva</name>
    <name type="common">Tomato leaf mold</name>
    <name type="synonym">Cladosporium fulvum</name>
    <dbReference type="NCBI Taxonomy" id="5499"/>
    <lineage>
        <taxon>Eukaryota</taxon>
        <taxon>Fungi</taxon>
        <taxon>Dikarya</taxon>
        <taxon>Ascomycota</taxon>
        <taxon>Pezizomycotina</taxon>
        <taxon>Dothideomycetes</taxon>
        <taxon>Dothideomycetidae</taxon>
        <taxon>Mycosphaerellales</taxon>
        <taxon>Mycosphaerellaceae</taxon>
        <taxon>Fulvia</taxon>
    </lineage>
</organism>
<evidence type="ECO:0000256" key="1">
    <source>
        <dbReference type="SAM" id="MobiDB-lite"/>
    </source>
</evidence>
<sequence length="124" mass="14092">MMATTLSPMELIDQELDASFCGSSPTNSPPPEPLSDEDREKAELRAALKLELQAEHHEELKALTRKLGEMCGKVKDDIEMTEKLRRQVNERHQSDIEYGGGCFLAGLFLGMAICVSWEEWLRRR</sequence>
<feature type="region of interest" description="Disordered" evidence="1">
    <location>
        <begin position="17"/>
        <end position="40"/>
    </location>
</feature>
<dbReference type="OrthoDB" id="10587890at2759"/>
<dbReference type="KEGG" id="ffu:CLAFUR5_04888"/>
<keyword evidence="3" id="KW-1185">Reference proteome</keyword>
<dbReference type="Proteomes" id="UP000756132">
    <property type="component" value="Chromosome 4"/>
</dbReference>
<dbReference type="EMBL" id="CP090166">
    <property type="protein sequence ID" value="UJO17115.1"/>
    <property type="molecule type" value="Genomic_DNA"/>
</dbReference>
<evidence type="ECO:0000313" key="2">
    <source>
        <dbReference type="EMBL" id="UJO17115.1"/>
    </source>
</evidence>
<accession>A0A9Q8P8D2</accession>
<dbReference type="GeneID" id="71984766"/>
<evidence type="ECO:0000313" key="3">
    <source>
        <dbReference type="Proteomes" id="UP000756132"/>
    </source>
</evidence>
<reference evidence="2" key="2">
    <citation type="journal article" date="2022" name="Microb. Genom.">
        <title>A chromosome-scale genome assembly of the tomato pathogen Cladosporium fulvum reveals a compartmentalized genome architecture and the presence of a dispensable chromosome.</title>
        <authorList>
            <person name="Zaccaron A.Z."/>
            <person name="Chen L.H."/>
            <person name="Samaras A."/>
            <person name="Stergiopoulos I."/>
        </authorList>
    </citation>
    <scope>NUCLEOTIDE SEQUENCE</scope>
    <source>
        <strain evidence="2">Race5_Kim</strain>
    </source>
</reference>